<accession>A0A8F2DAD1</accession>
<reference evidence="1" key="1">
    <citation type="submission" date="2021-04" db="EMBL/GenBank/DDBJ databases">
        <authorList>
            <person name="Barnhill K.B."/>
            <person name="Biggs A.M."/>
            <person name="Bland J."/>
            <person name="Choudhary H.M."/>
            <person name="Crogan R.E."/>
            <person name="Finocchiaro A.B."/>
            <person name="Franco V."/>
            <person name="Fuller T.A."/>
            <person name="Hanwacker C.G."/>
            <person name="Howard Z.E."/>
            <person name="Iqbal M."/>
            <person name="Mathew A.M."/>
            <person name="Miller S."/>
            <person name="Padhye S."/>
            <person name="Rainey E."/>
            <person name="Rodriguez A."/>
            <person name="Stewart E."/>
            <person name="Otero L.A."/>
            <person name="Chase M.A."/>
            <person name="Pollenz R.S."/>
            <person name="Garlena R.A."/>
            <person name="Russell D.A."/>
            <person name="Jacobs-Sera D."/>
            <person name="Hatfull G.F."/>
        </authorList>
    </citation>
    <scope>NUCLEOTIDE SEQUENCE</scope>
</reference>
<sequence length="106" mass="11247">MEKATQSHTTGKGSRDMTTLPAIDLPVTAELKAAAAETLWFFRGSSEAPLATAPSSFNEQLLVLACRADPLNLAKIGQGFPEHAACVHLAKHTVTGMDTLREWAGA</sequence>
<organism evidence="1 2">
    <name type="scientific">Gordonia phage VanLee</name>
    <dbReference type="NCBI Taxonomy" id="2845816"/>
    <lineage>
        <taxon>Viruses</taxon>
        <taxon>Duplodnaviria</taxon>
        <taxon>Heunggongvirae</taxon>
        <taxon>Uroviricota</taxon>
        <taxon>Caudoviricetes</taxon>
        <taxon>Kruegerviridae</taxon>
        <taxon>Vanleevirus</taxon>
        <taxon>Vanleevirus vanlee</taxon>
    </lineage>
</organism>
<evidence type="ECO:0000313" key="2">
    <source>
        <dbReference type="Proteomes" id="UP000683422"/>
    </source>
</evidence>
<gene>
    <name evidence="1" type="primary">94</name>
    <name evidence="1" type="ORF">SEA_VANLEE_94</name>
</gene>
<name>A0A8F2DAD1_9CAUD</name>
<dbReference type="GeneID" id="80020506"/>
<dbReference type="RefSeq" id="YP_010755835.1">
    <property type="nucleotide sequence ID" value="NC_073474.1"/>
</dbReference>
<evidence type="ECO:0000313" key="1">
    <source>
        <dbReference type="EMBL" id="QWS68211.1"/>
    </source>
</evidence>
<dbReference type="KEGG" id="vg:80020506"/>
<protein>
    <submittedName>
        <fullName evidence="1">Uncharacterized protein</fullName>
    </submittedName>
</protein>
<proteinExistence type="predicted"/>
<dbReference type="Proteomes" id="UP000683422">
    <property type="component" value="Segment"/>
</dbReference>
<dbReference type="EMBL" id="MZ028627">
    <property type="protein sequence ID" value="QWS68211.1"/>
    <property type="molecule type" value="Genomic_DNA"/>
</dbReference>
<keyword evidence="2" id="KW-1185">Reference proteome</keyword>